<proteinExistence type="predicted"/>
<evidence type="ECO:0000256" key="4">
    <source>
        <dbReference type="ARBA" id="ARBA00022777"/>
    </source>
</evidence>
<dbReference type="InterPro" id="IPR004358">
    <property type="entry name" value="Sig_transdc_His_kin-like_C"/>
</dbReference>
<dbReference type="GO" id="GO:0004673">
    <property type="term" value="F:protein histidine kinase activity"/>
    <property type="evidence" value="ECO:0007669"/>
    <property type="project" value="UniProtKB-EC"/>
</dbReference>
<dbReference type="InterPro" id="IPR036890">
    <property type="entry name" value="HATPase_C_sf"/>
</dbReference>
<dbReference type="AlphaFoldDB" id="W4LRM5"/>
<keyword evidence="4" id="KW-0418">Kinase</keyword>
<evidence type="ECO:0000256" key="2">
    <source>
        <dbReference type="ARBA" id="ARBA00012438"/>
    </source>
</evidence>
<dbReference type="PANTHER" id="PTHR43047">
    <property type="entry name" value="TWO-COMPONENT HISTIDINE PROTEIN KINASE"/>
    <property type="match status" value="1"/>
</dbReference>
<organism evidence="6 7">
    <name type="scientific">Entotheonella factor</name>
    <dbReference type="NCBI Taxonomy" id="1429438"/>
    <lineage>
        <taxon>Bacteria</taxon>
        <taxon>Pseudomonadati</taxon>
        <taxon>Nitrospinota/Tectimicrobiota group</taxon>
        <taxon>Candidatus Tectimicrobiota</taxon>
        <taxon>Candidatus Entotheonellia</taxon>
        <taxon>Candidatus Entotheonellales</taxon>
        <taxon>Candidatus Entotheonellaceae</taxon>
        <taxon>Candidatus Entotheonella</taxon>
    </lineage>
</organism>
<dbReference type="SUPFAM" id="SSF55874">
    <property type="entry name" value="ATPase domain of HSP90 chaperone/DNA topoisomerase II/histidine kinase"/>
    <property type="match status" value="1"/>
</dbReference>
<evidence type="ECO:0000313" key="6">
    <source>
        <dbReference type="EMBL" id="ETX00535.1"/>
    </source>
</evidence>
<dbReference type="Gene3D" id="3.30.565.10">
    <property type="entry name" value="Histidine kinase-like ATPase, C-terminal domain"/>
    <property type="match status" value="1"/>
</dbReference>
<dbReference type="Pfam" id="PF02518">
    <property type="entry name" value="HATPase_c"/>
    <property type="match status" value="1"/>
</dbReference>
<feature type="domain" description="Histidine kinase" evidence="5">
    <location>
        <begin position="1"/>
        <end position="65"/>
    </location>
</feature>
<keyword evidence="3" id="KW-0808">Transferase</keyword>
<reference evidence="6 7" key="1">
    <citation type="journal article" date="2014" name="Nature">
        <title>An environmental bacterial taxon with a large and distinct metabolic repertoire.</title>
        <authorList>
            <person name="Wilson M.C."/>
            <person name="Mori T."/>
            <person name="Ruckert C."/>
            <person name="Uria A.R."/>
            <person name="Helf M.J."/>
            <person name="Takada K."/>
            <person name="Gernert C."/>
            <person name="Steffens U.A."/>
            <person name="Heycke N."/>
            <person name="Schmitt S."/>
            <person name="Rinke C."/>
            <person name="Helfrich E.J."/>
            <person name="Brachmann A.O."/>
            <person name="Gurgui C."/>
            <person name="Wakimoto T."/>
            <person name="Kracht M."/>
            <person name="Crusemann M."/>
            <person name="Hentschel U."/>
            <person name="Abe I."/>
            <person name="Matsunaga S."/>
            <person name="Kalinowski J."/>
            <person name="Takeyama H."/>
            <person name="Piel J."/>
        </authorList>
    </citation>
    <scope>NUCLEOTIDE SEQUENCE [LARGE SCALE GENOMIC DNA]</scope>
    <source>
        <strain evidence="7">TSY1</strain>
    </source>
</reference>
<dbReference type="PROSITE" id="PS50109">
    <property type="entry name" value="HIS_KIN"/>
    <property type="match status" value="1"/>
</dbReference>
<dbReference type="EMBL" id="AZHW01000328">
    <property type="protein sequence ID" value="ETX00535.1"/>
    <property type="molecule type" value="Genomic_DNA"/>
</dbReference>
<dbReference type="HOGENOM" id="CLU_2551982_0_0_7"/>
<accession>W4LRM5</accession>
<dbReference type="InterPro" id="IPR005467">
    <property type="entry name" value="His_kinase_dom"/>
</dbReference>
<keyword evidence="7" id="KW-1185">Reference proteome</keyword>
<protein>
    <recommendedName>
        <fullName evidence="2">histidine kinase</fullName>
        <ecNumber evidence="2">2.7.13.3</ecNumber>
    </recommendedName>
</protein>
<comment type="caution">
    <text evidence="6">The sequence shown here is derived from an EMBL/GenBank/DDBJ whole genome shotgun (WGS) entry which is preliminary data.</text>
</comment>
<evidence type="ECO:0000256" key="3">
    <source>
        <dbReference type="ARBA" id="ARBA00022679"/>
    </source>
</evidence>
<name>W4LRM5_ENTF1</name>
<evidence type="ECO:0000313" key="7">
    <source>
        <dbReference type="Proteomes" id="UP000019141"/>
    </source>
</evidence>
<dbReference type="PRINTS" id="PR00344">
    <property type="entry name" value="BCTRLSENSOR"/>
</dbReference>
<evidence type="ECO:0000259" key="5">
    <source>
        <dbReference type="PROSITE" id="PS50109"/>
    </source>
</evidence>
<dbReference type="Proteomes" id="UP000019141">
    <property type="component" value="Unassembled WGS sequence"/>
</dbReference>
<evidence type="ECO:0000256" key="1">
    <source>
        <dbReference type="ARBA" id="ARBA00000085"/>
    </source>
</evidence>
<gene>
    <name evidence="6" type="ORF">ETSY1_10830</name>
</gene>
<dbReference type="InterPro" id="IPR003594">
    <property type="entry name" value="HATPase_dom"/>
</dbReference>
<comment type="catalytic activity">
    <reaction evidence="1">
        <text>ATP + protein L-histidine = ADP + protein N-phospho-L-histidine.</text>
        <dbReference type="EC" id="2.7.13.3"/>
    </reaction>
</comment>
<sequence>MTQEHLGTVFDAFSQVDPSMTRRYDGTGLGLAISQRFCQMMGGHITVESEWGEGSIFTICLPRVVSVPQTHFITDAEEADEP</sequence>
<dbReference type="EC" id="2.7.13.3" evidence="2"/>